<proteinExistence type="predicted"/>
<dbReference type="Proteomes" id="UP000316621">
    <property type="component" value="Chromosome 10"/>
</dbReference>
<evidence type="ECO:0000313" key="1">
    <source>
        <dbReference type="EMBL" id="RZC80256.1"/>
    </source>
</evidence>
<dbReference type="Gramene" id="RZC80256">
    <property type="protein sequence ID" value="RZC80256"/>
    <property type="gene ID" value="C5167_042832"/>
</dbReference>
<name>A0A4Y7L4Z6_PAPSO</name>
<dbReference type="AlphaFoldDB" id="A0A4Y7L4Z6"/>
<organism evidence="1 2">
    <name type="scientific">Papaver somniferum</name>
    <name type="common">Opium poppy</name>
    <dbReference type="NCBI Taxonomy" id="3469"/>
    <lineage>
        <taxon>Eukaryota</taxon>
        <taxon>Viridiplantae</taxon>
        <taxon>Streptophyta</taxon>
        <taxon>Embryophyta</taxon>
        <taxon>Tracheophyta</taxon>
        <taxon>Spermatophyta</taxon>
        <taxon>Magnoliopsida</taxon>
        <taxon>Ranunculales</taxon>
        <taxon>Papaveraceae</taxon>
        <taxon>Papaveroideae</taxon>
        <taxon>Papaver</taxon>
    </lineage>
</organism>
<dbReference type="EMBL" id="CM010724">
    <property type="protein sequence ID" value="RZC80256.1"/>
    <property type="molecule type" value="Genomic_DNA"/>
</dbReference>
<reference evidence="1 2" key="1">
    <citation type="journal article" date="2018" name="Science">
        <title>The opium poppy genome and morphinan production.</title>
        <authorList>
            <person name="Guo L."/>
            <person name="Winzer T."/>
            <person name="Yang X."/>
            <person name="Li Y."/>
            <person name="Ning Z."/>
            <person name="He Z."/>
            <person name="Teodor R."/>
            <person name="Lu Y."/>
            <person name="Bowser T.A."/>
            <person name="Graham I.A."/>
            <person name="Ye K."/>
        </authorList>
    </citation>
    <scope>NUCLEOTIDE SEQUENCE [LARGE SCALE GENOMIC DNA]</scope>
    <source>
        <strain evidence="2">cv. HN1</strain>
        <tissue evidence="1">Leaves</tissue>
    </source>
</reference>
<accession>A0A4Y7L4Z6</accession>
<sequence>MDVCSYQVNMKTTVDELKSHVCSYWNNISPDSIQFVFDHKGRSNVVDSDVKLQSFLSLCIVKQLYFLELLLFERVPLRVPDFVLEPTISKLRLASDPSTYQLVIPCHLPNNSKVTRKPTMSEFRLALDPSTDQLVIPCHLPNNSKVTRKPN</sequence>
<keyword evidence="2" id="KW-1185">Reference proteome</keyword>
<evidence type="ECO:0000313" key="2">
    <source>
        <dbReference type="Proteomes" id="UP000316621"/>
    </source>
</evidence>
<gene>
    <name evidence="1" type="ORF">C5167_042832</name>
</gene>
<protein>
    <submittedName>
        <fullName evidence="1">Uncharacterized protein</fullName>
    </submittedName>
</protein>